<keyword evidence="3" id="KW-1185">Reference proteome</keyword>
<accession>A0A226DPL4</accession>
<evidence type="ECO:0000256" key="1">
    <source>
        <dbReference type="SAM" id="SignalP"/>
    </source>
</evidence>
<evidence type="ECO:0000313" key="3">
    <source>
        <dbReference type="Proteomes" id="UP000198287"/>
    </source>
</evidence>
<sequence length="406" mass="44757">MWPLWSILIYLTPFYGVIQGEQDIRINCPLKWVSFDTGYNTGQVPSSAISTSTENNYVVKITSNSTGNVYIGQLSTDNEMAAYAAISSFGDYEAKQFDSFELLTNPHGCRTQWMNPYHQDVAKFSTSPKVCRSETDRISGHFEPGFLGNCVVAPDSVTVHRTRQFSILVSYRPGVMTKVVNFSLAIDPNSEDGELDFIGLDELTNHADVTVIQVVTHTKKVSERISYTETTESSSVVSVTHGFGLFLEEFGYGANINFEKGEGESSGTTETLSNSTERIVEVSREVVVPSYTSLTVCSTIAFNDKYNSSYSATAQFSSPGLSALQVQNHLVNLGMEGPFIRTGEMVSKIIKGTIAATLAMETHFIVTPQNSFRGCETLMEETMRATSLKIQQKSGRIMKRVKAHSS</sequence>
<keyword evidence="1" id="KW-0732">Signal</keyword>
<dbReference type="SUPFAM" id="SSF56973">
    <property type="entry name" value="Aerolisin/ETX pore-forming domain"/>
    <property type="match status" value="1"/>
</dbReference>
<proteinExistence type="predicted"/>
<gene>
    <name evidence="2" type="ORF">Fcan01_18076</name>
</gene>
<protein>
    <submittedName>
        <fullName evidence="2">Uncharacterized protein</fullName>
    </submittedName>
</protein>
<dbReference type="OrthoDB" id="8297682at2759"/>
<dbReference type="Proteomes" id="UP000198287">
    <property type="component" value="Unassembled WGS sequence"/>
</dbReference>
<dbReference type="EMBL" id="LNIX01000014">
    <property type="protein sequence ID" value="OXA47030.1"/>
    <property type="molecule type" value="Genomic_DNA"/>
</dbReference>
<evidence type="ECO:0000313" key="2">
    <source>
        <dbReference type="EMBL" id="OXA47030.1"/>
    </source>
</evidence>
<organism evidence="2 3">
    <name type="scientific">Folsomia candida</name>
    <name type="common">Springtail</name>
    <dbReference type="NCBI Taxonomy" id="158441"/>
    <lineage>
        <taxon>Eukaryota</taxon>
        <taxon>Metazoa</taxon>
        <taxon>Ecdysozoa</taxon>
        <taxon>Arthropoda</taxon>
        <taxon>Hexapoda</taxon>
        <taxon>Collembola</taxon>
        <taxon>Entomobryomorpha</taxon>
        <taxon>Isotomoidea</taxon>
        <taxon>Isotomidae</taxon>
        <taxon>Proisotominae</taxon>
        <taxon>Folsomia</taxon>
    </lineage>
</organism>
<reference evidence="2 3" key="1">
    <citation type="submission" date="2015-12" db="EMBL/GenBank/DDBJ databases">
        <title>The genome of Folsomia candida.</title>
        <authorList>
            <person name="Faddeeva A."/>
            <person name="Derks M.F."/>
            <person name="Anvar Y."/>
            <person name="Smit S."/>
            <person name="Van Straalen N."/>
            <person name="Roelofs D."/>
        </authorList>
    </citation>
    <scope>NUCLEOTIDE SEQUENCE [LARGE SCALE GENOMIC DNA]</scope>
    <source>
        <strain evidence="2 3">VU population</strain>
        <tissue evidence="2">Whole body</tissue>
    </source>
</reference>
<feature type="signal peptide" evidence="1">
    <location>
        <begin position="1"/>
        <end position="20"/>
    </location>
</feature>
<dbReference type="Gene3D" id="2.170.15.10">
    <property type="entry name" value="Proaerolysin, chain A, domain 3"/>
    <property type="match status" value="1"/>
</dbReference>
<name>A0A226DPL4_FOLCA</name>
<feature type="chain" id="PRO_5012330248" evidence="1">
    <location>
        <begin position="21"/>
        <end position="406"/>
    </location>
</feature>
<dbReference type="AlphaFoldDB" id="A0A226DPL4"/>
<comment type="caution">
    <text evidence="2">The sequence shown here is derived from an EMBL/GenBank/DDBJ whole genome shotgun (WGS) entry which is preliminary data.</text>
</comment>